<dbReference type="OrthoDB" id="10065625at2759"/>
<keyword evidence="3" id="KW-1185">Reference proteome</keyword>
<comment type="caution">
    <text evidence="2">The sequence shown here is derived from an EMBL/GenBank/DDBJ whole genome shotgun (WGS) entry which is preliminary data.</text>
</comment>
<dbReference type="PROSITE" id="PS50878">
    <property type="entry name" value="RT_POL"/>
    <property type="match status" value="1"/>
</dbReference>
<evidence type="ECO:0000259" key="1">
    <source>
        <dbReference type="PROSITE" id="PS50878"/>
    </source>
</evidence>
<proteinExistence type="predicted"/>
<dbReference type="AlphaFoldDB" id="A0A4C1TQH9"/>
<dbReference type="GO" id="GO:0003964">
    <property type="term" value="F:RNA-directed DNA polymerase activity"/>
    <property type="evidence" value="ECO:0007669"/>
    <property type="project" value="UniProtKB-KW"/>
</dbReference>
<sequence length="126" mass="14507">MNCRRHTVTVFLDIFLRDRSFSFFVEEALSTPRSTRAEVPQGSCLLPCLFAAFTDDISTLRHHLEEQEDDVMLALYADDSTYFASSCRADIAARKVQQVFELLLKWLDRWRTAVNVGKTATLLNDR</sequence>
<protein>
    <submittedName>
        <fullName evidence="2">Probable RNA-directed DNA polymerase from transposon BS</fullName>
    </submittedName>
</protein>
<dbReference type="STRING" id="151549.A0A4C1TQH9"/>
<reference evidence="2 3" key="1">
    <citation type="journal article" date="2019" name="Commun. Biol.">
        <title>The bagworm genome reveals a unique fibroin gene that provides high tensile strength.</title>
        <authorList>
            <person name="Kono N."/>
            <person name="Nakamura H."/>
            <person name="Ohtoshi R."/>
            <person name="Tomita M."/>
            <person name="Numata K."/>
            <person name="Arakawa K."/>
        </authorList>
    </citation>
    <scope>NUCLEOTIDE SEQUENCE [LARGE SCALE GENOMIC DNA]</scope>
</reference>
<keyword evidence="2" id="KW-0548">Nucleotidyltransferase</keyword>
<dbReference type="Pfam" id="PF00078">
    <property type="entry name" value="RVT_1"/>
    <property type="match status" value="1"/>
</dbReference>
<evidence type="ECO:0000313" key="3">
    <source>
        <dbReference type="Proteomes" id="UP000299102"/>
    </source>
</evidence>
<dbReference type="EMBL" id="BGZK01005986">
    <property type="protein sequence ID" value="GBP16233.1"/>
    <property type="molecule type" value="Genomic_DNA"/>
</dbReference>
<dbReference type="InterPro" id="IPR000477">
    <property type="entry name" value="RT_dom"/>
</dbReference>
<organism evidence="2 3">
    <name type="scientific">Eumeta variegata</name>
    <name type="common">Bagworm moth</name>
    <name type="synonym">Eumeta japonica</name>
    <dbReference type="NCBI Taxonomy" id="151549"/>
    <lineage>
        <taxon>Eukaryota</taxon>
        <taxon>Metazoa</taxon>
        <taxon>Ecdysozoa</taxon>
        <taxon>Arthropoda</taxon>
        <taxon>Hexapoda</taxon>
        <taxon>Insecta</taxon>
        <taxon>Pterygota</taxon>
        <taxon>Neoptera</taxon>
        <taxon>Endopterygota</taxon>
        <taxon>Lepidoptera</taxon>
        <taxon>Glossata</taxon>
        <taxon>Ditrysia</taxon>
        <taxon>Tineoidea</taxon>
        <taxon>Psychidae</taxon>
        <taxon>Oiketicinae</taxon>
        <taxon>Eumeta</taxon>
    </lineage>
</organism>
<dbReference type="Proteomes" id="UP000299102">
    <property type="component" value="Unassembled WGS sequence"/>
</dbReference>
<accession>A0A4C1TQH9</accession>
<keyword evidence="2" id="KW-0808">Transferase</keyword>
<gene>
    <name evidence="2" type="primary">RTase</name>
    <name evidence="2" type="ORF">EVAR_73659_1</name>
</gene>
<keyword evidence="2" id="KW-0695">RNA-directed DNA polymerase</keyword>
<feature type="domain" description="Reverse transcriptase" evidence="1">
    <location>
        <begin position="1"/>
        <end position="126"/>
    </location>
</feature>
<evidence type="ECO:0000313" key="2">
    <source>
        <dbReference type="EMBL" id="GBP16233.1"/>
    </source>
</evidence>
<name>A0A4C1TQH9_EUMVA</name>